<reference evidence="1" key="1">
    <citation type="submission" date="2022-10" db="EMBL/GenBank/DDBJ databases">
        <title>The complete genomes of actinobacterial strains from the NBC collection.</title>
        <authorList>
            <person name="Joergensen T.S."/>
            <person name="Alvarez Arevalo M."/>
            <person name="Sterndorff E.B."/>
            <person name="Faurdal D."/>
            <person name="Vuksanovic O."/>
            <person name="Mourched A.-S."/>
            <person name="Charusanti P."/>
            <person name="Shaw S."/>
            <person name="Blin K."/>
            <person name="Weber T."/>
        </authorList>
    </citation>
    <scope>NUCLEOTIDE SEQUENCE</scope>
    <source>
        <strain evidence="1">NBC_01482</strain>
    </source>
</reference>
<dbReference type="RefSeq" id="WP_329405984.1">
    <property type="nucleotide sequence ID" value="NZ_CP109441.1"/>
</dbReference>
<accession>A0ABZ1YML7</accession>
<protein>
    <submittedName>
        <fullName evidence="1">Uncharacterized protein</fullName>
    </submittedName>
</protein>
<sequence length="130" mass="15243">MHIEHEEALRADFAEYVRLEQQAIRVSLAHHDGGYHPPPQALYDLTNQKCEVEIRWQLGPHAQRWDDLRDTYTMWKGASAEERRLDADLDDLDRPQCSDIDRRSVRQARMLAESTRACLYGNRPTVERGR</sequence>
<dbReference type="EMBL" id="CP109441">
    <property type="protein sequence ID" value="WUV43540.1"/>
    <property type="molecule type" value="Genomic_DNA"/>
</dbReference>
<name>A0ABZ1YML7_9NOCA</name>
<evidence type="ECO:0000313" key="1">
    <source>
        <dbReference type="EMBL" id="WUV43540.1"/>
    </source>
</evidence>
<organism evidence="1 2">
    <name type="scientific">Nocardia vinacea</name>
    <dbReference type="NCBI Taxonomy" id="96468"/>
    <lineage>
        <taxon>Bacteria</taxon>
        <taxon>Bacillati</taxon>
        <taxon>Actinomycetota</taxon>
        <taxon>Actinomycetes</taxon>
        <taxon>Mycobacteriales</taxon>
        <taxon>Nocardiaceae</taxon>
        <taxon>Nocardia</taxon>
    </lineage>
</organism>
<gene>
    <name evidence="1" type="ORF">OG563_30520</name>
</gene>
<proteinExistence type="predicted"/>
<evidence type="ECO:0000313" key="2">
    <source>
        <dbReference type="Proteomes" id="UP001432062"/>
    </source>
</evidence>
<dbReference type="Proteomes" id="UP001432062">
    <property type="component" value="Chromosome"/>
</dbReference>
<keyword evidence="2" id="KW-1185">Reference proteome</keyword>